<reference evidence="3" key="1">
    <citation type="submission" date="2016-10" db="EMBL/GenBank/DDBJ databases">
        <authorList>
            <person name="Varghese N."/>
            <person name="Submissions S."/>
        </authorList>
    </citation>
    <scope>NUCLEOTIDE SEQUENCE [LARGE SCALE GENOMIC DNA]</scope>
    <source>
        <strain evidence="3">CGMCC 1.8711</strain>
    </source>
</reference>
<feature type="region of interest" description="Disordered" evidence="1">
    <location>
        <begin position="160"/>
        <end position="180"/>
    </location>
</feature>
<evidence type="ECO:0000313" key="2">
    <source>
        <dbReference type="EMBL" id="SFR61904.1"/>
    </source>
</evidence>
<dbReference type="OrthoDB" id="198474at2157"/>
<dbReference type="InterPro" id="IPR006311">
    <property type="entry name" value="TAT_signal"/>
</dbReference>
<protein>
    <recommendedName>
        <fullName evidence="4">Gluconate 2-dehydrogenase subunit 3</fullName>
    </recommendedName>
</protein>
<evidence type="ECO:0008006" key="4">
    <source>
        <dbReference type="Google" id="ProtNLM"/>
    </source>
</evidence>
<keyword evidence="3" id="KW-1185">Reference proteome</keyword>
<sequence length="180" mass="18956">MKLTRRDALVALGGLTAGVAVSGTTASVADVADDTETAAVGTEARVDAATAIAAVVYPSAVTAEREFVETFVFGRSEPRPGHFDGLASAIDDVEQFARARFGGPTASLSSRERRRLLDDIGAYAAHANPNGTSAERVRHYLVNDLLYALVTHPKGGELFGVPNPPGYPGGTERYQRGPTR</sequence>
<accession>A0A1I6I5J0</accession>
<evidence type="ECO:0000313" key="3">
    <source>
        <dbReference type="Proteomes" id="UP000243250"/>
    </source>
</evidence>
<dbReference type="Proteomes" id="UP000243250">
    <property type="component" value="Unassembled WGS sequence"/>
</dbReference>
<dbReference type="PROSITE" id="PS51318">
    <property type="entry name" value="TAT"/>
    <property type="match status" value="1"/>
</dbReference>
<dbReference type="EMBL" id="FOYS01000004">
    <property type="protein sequence ID" value="SFR61904.1"/>
    <property type="molecule type" value="Genomic_DNA"/>
</dbReference>
<dbReference type="AlphaFoldDB" id="A0A1I6I5J0"/>
<organism evidence="2 3">
    <name type="scientific">Halogeometricum limi</name>
    <dbReference type="NCBI Taxonomy" id="555875"/>
    <lineage>
        <taxon>Archaea</taxon>
        <taxon>Methanobacteriati</taxon>
        <taxon>Methanobacteriota</taxon>
        <taxon>Stenosarchaea group</taxon>
        <taxon>Halobacteria</taxon>
        <taxon>Halobacteriales</taxon>
        <taxon>Haloferacaceae</taxon>
        <taxon>Halogeometricum</taxon>
    </lineage>
</organism>
<dbReference type="STRING" id="555875.SAMN04488124_2849"/>
<name>A0A1I6I5J0_9EURY</name>
<evidence type="ECO:0000256" key="1">
    <source>
        <dbReference type="SAM" id="MobiDB-lite"/>
    </source>
</evidence>
<gene>
    <name evidence="2" type="ORF">SAMN04488124_2849</name>
</gene>
<proteinExistence type="predicted"/>
<dbReference type="RefSeq" id="WP_089882173.1">
    <property type="nucleotide sequence ID" value="NZ_FOYS01000004.1"/>
</dbReference>